<comment type="caution">
    <text evidence="2">The sequence shown here is derived from an EMBL/GenBank/DDBJ whole genome shotgun (WGS) entry which is preliminary data.</text>
</comment>
<sequence length="423" mass="48554">MGTLDDEQDDQKAKISNLFEHELLPHVSQTSNQKQFTKLNEIYLFQVNSPHWVGDEYWTLNFKDGIIYNGKPRNQIKPDLTYVIEATDLIAMLKGKLNSAQAFLSKKYKLFGNIAAAFKLHHFLNETIGNQSEKKLSVSSEEYNHTSNKLSIPLDGLKCDVLFDVMRSRLKSENDLFENMSAFIVQVNVLKDKTHAATWFLNTRIPGGRFERMDSIDQKVDATLTIEDEDYVLLLFGKISPQFAFLKGRMKIKGDVLLLQKLNRLVGKILRTREDLDLIFVRDILVNSKIQSGLQSEIVFIEIIQRLARMQNLLPSGDNIRFNIVVNGQQETEWVIGYNEAGNLSMVKHQCRMESNEGKMTPIQVPTKLDIIIDDNDFTSLFYNTNFNLQNAIDSNRVQVTGDLTLVPKIELLFNQKYLHSKL</sequence>
<keyword evidence="3" id="KW-1185">Reference proteome</keyword>
<feature type="domain" description="SCP2" evidence="1">
    <location>
        <begin position="24"/>
        <end position="124"/>
    </location>
</feature>
<dbReference type="OMA" id="QEEPEYM"/>
<dbReference type="Gene3D" id="3.30.1050.10">
    <property type="entry name" value="SCP2 sterol-binding domain"/>
    <property type="match status" value="3"/>
</dbReference>
<dbReference type="AlphaFoldDB" id="A0A9Q0MG03"/>
<dbReference type="SUPFAM" id="SSF55718">
    <property type="entry name" value="SCP-like"/>
    <property type="match status" value="2"/>
</dbReference>
<dbReference type="Proteomes" id="UP001142055">
    <property type="component" value="Chromosome 1"/>
</dbReference>
<name>A0A9Q0MG03_BLOTA</name>
<dbReference type="EMBL" id="JAPWDV010000001">
    <property type="protein sequence ID" value="KAJ6224458.1"/>
    <property type="molecule type" value="Genomic_DNA"/>
</dbReference>
<dbReference type="PANTHER" id="PTHR10094:SF25">
    <property type="entry name" value="SCP2 STEROL-BINDING DOMAIN-CONTAINING PROTEIN 1"/>
    <property type="match status" value="1"/>
</dbReference>
<organism evidence="2 3">
    <name type="scientific">Blomia tropicalis</name>
    <name type="common">Mite</name>
    <dbReference type="NCBI Taxonomy" id="40697"/>
    <lineage>
        <taxon>Eukaryota</taxon>
        <taxon>Metazoa</taxon>
        <taxon>Ecdysozoa</taxon>
        <taxon>Arthropoda</taxon>
        <taxon>Chelicerata</taxon>
        <taxon>Arachnida</taxon>
        <taxon>Acari</taxon>
        <taxon>Acariformes</taxon>
        <taxon>Sarcoptiformes</taxon>
        <taxon>Astigmata</taxon>
        <taxon>Glycyphagoidea</taxon>
        <taxon>Echimyopodidae</taxon>
        <taxon>Blomia</taxon>
    </lineage>
</organism>
<dbReference type="InterPro" id="IPR036527">
    <property type="entry name" value="SCP2_sterol-bd_dom_sf"/>
</dbReference>
<protein>
    <recommendedName>
        <fullName evidence="1">SCP2 domain-containing protein</fullName>
    </recommendedName>
</protein>
<dbReference type="InterPro" id="IPR003033">
    <property type="entry name" value="SCP2_sterol-bd_dom"/>
</dbReference>
<dbReference type="GO" id="GO:0005829">
    <property type="term" value="C:cytosol"/>
    <property type="evidence" value="ECO:0007669"/>
    <property type="project" value="TreeGrafter"/>
</dbReference>
<accession>A0A9Q0MG03</accession>
<dbReference type="Pfam" id="PF02036">
    <property type="entry name" value="SCP2"/>
    <property type="match status" value="2"/>
</dbReference>
<evidence type="ECO:0000259" key="1">
    <source>
        <dbReference type="Pfam" id="PF02036"/>
    </source>
</evidence>
<dbReference type="PANTHER" id="PTHR10094">
    <property type="entry name" value="STEROL CARRIER PROTEIN 2 SCP-2 FAMILY PROTEIN"/>
    <property type="match status" value="1"/>
</dbReference>
<proteinExistence type="predicted"/>
<evidence type="ECO:0000313" key="2">
    <source>
        <dbReference type="EMBL" id="KAJ6224458.1"/>
    </source>
</evidence>
<gene>
    <name evidence="2" type="ORF">RDWZM_003003</name>
</gene>
<reference evidence="2" key="1">
    <citation type="submission" date="2022-12" db="EMBL/GenBank/DDBJ databases">
        <title>Genome assemblies of Blomia tropicalis.</title>
        <authorList>
            <person name="Cui Y."/>
        </authorList>
    </citation>
    <scope>NUCLEOTIDE SEQUENCE</scope>
    <source>
        <tissue evidence="2">Adult mites</tissue>
    </source>
</reference>
<feature type="domain" description="SCP2" evidence="1">
    <location>
        <begin position="172"/>
        <end position="266"/>
    </location>
</feature>
<evidence type="ECO:0000313" key="3">
    <source>
        <dbReference type="Proteomes" id="UP001142055"/>
    </source>
</evidence>